<dbReference type="Proteomes" id="UP000722791">
    <property type="component" value="Unassembled WGS sequence"/>
</dbReference>
<dbReference type="GO" id="GO:0000139">
    <property type="term" value="C:Golgi membrane"/>
    <property type="evidence" value="ECO:0007669"/>
    <property type="project" value="UniProtKB-SubCell"/>
</dbReference>
<protein>
    <recommendedName>
        <fullName evidence="6">EGF-like domain-containing protein</fullName>
    </recommendedName>
</protein>
<evidence type="ECO:0000256" key="2">
    <source>
        <dbReference type="ARBA" id="ARBA00010271"/>
    </source>
</evidence>
<dbReference type="PROSITE" id="PS00022">
    <property type="entry name" value="EGF_1"/>
    <property type="match status" value="1"/>
</dbReference>
<dbReference type="Pfam" id="PF03016">
    <property type="entry name" value="Exostosin_GT47"/>
    <property type="match status" value="1"/>
</dbReference>
<evidence type="ECO:0000313" key="8">
    <source>
        <dbReference type="Proteomes" id="UP000722791"/>
    </source>
</evidence>
<keyword evidence="5" id="KW-0732">Signal</keyword>
<dbReference type="Gene3D" id="2.10.25.10">
    <property type="entry name" value="Laminin"/>
    <property type="match status" value="1"/>
</dbReference>
<keyword evidence="3" id="KW-0333">Golgi apparatus</keyword>
<feature type="disulfide bond" evidence="4">
    <location>
        <begin position="125"/>
        <end position="135"/>
    </location>
</feature>
<comment type="subcellular location">
    <subcellularLocation>
        <location evidence="1">Golgi apparatus membrane</location>
        <topology evidence="1">Single-pass type II membrane protein</topology>
    </subcellularLocation>
</comment>
<dbReference type="InterPro" id="IPR004263">
    <property type="entry name" value="Exostosin"/>
</dbReference>
<comment type="similarity">
    <text evidence="2">Belongs to the glycosyltransferase 47 family.</text>
</comment>
<accession>A0A8J4LR44</accession>
<dbReference type="PANTHER" id="PTHR11062">
    <property type="entry name" value="EXOSTOSIN HEPARAN SULFATE GLYCOSYLTRANSFERASE -RELATED"/>
    <property type="match status" value="1"/>
</dbReference>
<feature type="chain" id="PRO_5035196053" description="EGF-like domain-containing protein" evidence="5">
    <location>
        <begin position="27"/>
        <end position="795"/>
    </location>
</feature>
<sequence length="795" mass="91550">MAADKMFWRLLCLVVGLCIVWRLCEPVAPAIDRHGVSSHNLVEHDLAFNRLDGSFVRKLLQDEDEEHFDERLLRELVDKINRSSLNPMPETAEERCFLTRGSWCTQYLTQAAEPRLLPTYFDKPCPRNCSGVGVCNHEYGLCFCPAGYGGEDCSQPRKRPCHHMGTGKRDAGWHNLTAWSHTRCAGVCDDDVAMCYCPPGTKYGRIEAPPGAALGTPPLQQGRPLFMCTPGTDEAGRKVEWGGTPYQDIFGPEGWCNAEKPAFKCPCRLDGLGGSTCSEIREQVCVNQCSGHGQCNQGFCKCYEGWYGMDCGLRRAGKVDEEGDEMLAKPWISDVMTHVVATEDPPMTPERRRPYIYVYDIKPDFSTDIMQYRIEGSHCVYRSFEKANKSVWVGYNAYSVEPVLHELFLTSEHRTLNPEEADYFYVPVSVGCLFDVYGWNEIPRWPRNILGTRSHGAAMLQREAMRWLNATFPWFARRGGRDHIWLNPHDEGACYVWKDIWPGVMLSHWGRTDFPHASNTAYSQDNYSLPLHHPLHPGDWLEHTSKAHPCFDPEKDLVIPAFKQPSHYRKSPYMGMVGPVTRTIFAFFQGDLRMEPGRDPACRYSRCIRQRMYNLSKDQLWKEKYDIWYGDRKDMDSNFDYSEMLSRSTFCFVLPGDGWSPRLEDSVLHGCIPVIIMDQVQVAFENIMDMDQFSVRIGEGELDRIVEILQAISPEQIQTMQDNINKVWHRFRYLGIRMATLEVRQRLQQYRENHDEDAPKNPGSEHMVSRQDDAFDTIIQWLHYRMPFVHKATKQ</sequence>
<gene>
    <name evidence="7" type="ORF">Vretimale_10210</name>
</gene>
<dbReference type="PROSITE" id="PS50026">
    <property type="entry name" value="EGF_3"/>
    <property type="match status" value="1"/>
</dbReference>
<comment type="caution">
    <text evidence="4">Lacks conserved residue(s) required for the propagation of feature annotation.</text>
</comment>
<evidence type="ECO:0000313" key="7">
    <source>
        <dbReference type="EMBL" id="GIM05826.1"/>
    </source>
</evidence>
<reference evidence="7" key="1">
    <citation type="journal article" date="2021" name="Proc. Natl. Acad. Sci. U.S.A.">
        <title>Three genomes in the algal genus Volvox reveal the fate of a haploid sex-determining region after a transition to homothallism.</title>
        <authorList>
            <person name="Yamamoto K."/>
            <person name="Hamaji T."/>
            <person name="Kawai-Toyooka H."/>
            <person name="Matsuzaki R."/>
            <person name="Takahashi F."/>
            <person name="Nishimura Y."/>
            <person name="Kawachi M."/>
            <person name="Noguchi H."/>
            <person name="Minakuchi Y."/>
            <person name="Umen J.G."/>
            <person name="Toyoda A."/>
            <person name="Nozaki H."/>
        </authorList>
    </citation>
    <scope>NUCLEOTIDE SEQUENCE</scope>
    <source>
        <strain evidence="7">NIES-3785</strain>
    </source>
</reference>
<feature type="domain" description="EGF-like" evidence="6">
    <location>
        <begin position="121"/>
        <end position="154"/>
    </location>
</feature>
<keyword evidence="4" id="KW-0245">EGF-like domain</keyword>
<feature type="disulfide bond" evidence="4">
    <location>
        <begin position="144"/>
        <end position="153"/>
    </location>
</feature>
<keyword evidence="4" id="KW-1015">Disulfide bond</keyword>
<dbReference type="EMBL" id="BNCQ01000019">
    <property type="protein sequence ID" value="GIM05826.1"/>
    <property type="molecule type" value="Genomic_DNA"/>
</dbReference>
<comment type="caution">
    <text evidence="7">The sequence shown here is derived from an EMBL/GenBank/DDBJ whole genome shotgun (WGS) entry which is preliminary data.</text>
</comment>
<dbReference type="InterPro" id="IPR040911">
    <property type="entry name" value="Exostosin_GT47"/>
</dbReference>
<dbReference type="PANTHER" id="PTHR11062:SF268">
    <property type="entry name" value="FAMILY PROTEIN, PUTATIVE, EXPRESSED-RELATED"/>
    <property type="match status" value="1"/>
</dbReference>
<dbReference type="AlphaFoldDB" id="A0A8J4LR44"/>
<name>A0A8J4LR44_9CHLO</name>
<proteinExistence type="inferred from homology"/>
<evidence type="ECO:0000256" key="5">
    <source>
        <dbReference type="SAM" id="SignalP"/>
    </source>
</evidence>
<feature type="signal peptide" evidence="5">
    <location>
        <begin position="1"/>
        <end position="26"/>
    </location>
</feature>
<evidence type="ECO:0000256" key="1">
    <source>
        <dbReference type="ARBA" id="ARBA00004323"/>
    </source>
</evidence>
<dbReference type="Gene3D" id="2.60.120.260">
    <property type="entry name" value="Galactose-binding domain-like"/>
    <property type="match status" value="1"/>
</dbReference>
<evidence type="ECO:0000259" key="6">
    <source>
        <dbReference type="PROSITE" id="PS50026"/>
    </source>
</evidence>
<dbReference type="InterPro" id="IPR000742">
    <property type="entry name" value="EGF"/>
</dbReference>
<organism evidence="7 8">
    <name type="scientific">Volvox reticuliferus</name>
    <dbReference type="NCBI Taxonomy" id="1737510"/>
    <lineage>
        <taxon>Eukaryota</taxon>
        <taxon>Viridiplantae</taxon>
        <taxon>Chlorophyta</taxon>
        <taxon>core chlorophytes</taxon>
        <taxon>Chlorophyceae</taxon>
        <taxon>CS clade</taxon>
        <taxon>Chlamydomonadales</taxon>
        <taxon>Volvocaceae</taxon>
        <taxon>Volvox</taxon>
    </lineage>
</organism>
<evidence type="ECO:0000256" key="3">
    <source>
        <dbReference type="ARBA" id="ARBA00023034"/>
    </source>
</evidence>
<evidence type="ECO:0000256" key="4">
    <source>
        <dbReference type="PROSITE-ProRule" id="PRU00076"/>
    </source>
</evidence>
<dbReference type="GO" id="GO:0016757">
    <property type="term" value="F:glycosyltransferase activity"/>
    <property type="evidence" value="ECO:0007669"/>
    <property type="project" value="InterPro"/>
</dbReference>
<dbReference type="PROSITE" id="PS01186">
    <property type="entry name" value="EGF_2"/>
    <property type="match status" value="1"/>
</dbReference>